<dbReference type="PANTHER" id="PTHR34405:SF3">
    <property type="entry name" value="CRISPR-ASSOCIATED ENDORIBONUCLEASE CAS2 3"/>
    <property type="match status" value="1"/>
</dbReference>
<gene>
    <name evidence="9" type="primary">cas2</name>
    <name evidence="11" type="ORF">dnl_25640</name>
</gene>
<keyword evidence="8 9" id="KW-0051">Antiviral defense</keyword>
<dbReference type="Proteomes" id="UP000663720">
    <property type="component" value="Chromosome"/>
</dbReference>
<dbReference type="GO" id="GO:0046872">
    <property type="term" value="F:metal ion binding"/>
    <property type="evidence" value="ECO:0007669"/>
    <property type="project" value="UniProtKB-UniRule"/>
</dbReference>
<evidence type="ECO:0000313" key="12">
    <source>
        <dbReference type="Proteomes" id="UP000663720"/>
    </source>
</evidence>
<keyword evidence="7 9" id="KW-0460">Magnesium</keyword>
<keyword evidence="4 9" id="KW-0479">Metal-binding</keyword>
<keyword evidence="5 9" id="KW-0255">Endonuclease</keyword>
<organism evidence="11 12">
    <name type="scientific">Desulfonema limicola</name>
    <dbReference type="NCBI Taxonomy" id="45656"/>
    <lineage>
        <taxon>Bacteria</taxon>
        <taxon>Pseudomonadati</taxon>
        <taxon>Thermodesulfobacteriota</taxon>
        <taxon>Desulfobacteria</taxon>
        <taxon>Desulfobacterales</taxon>
        <taxon>Desulfococcaceae</taxon>
        <taxon>Desulfonema</taxon>
    </lineage>
</organism>
<evidence type="ECO:0000256" key="2">
    <source>
        <dbReference type="ARBA" id="ARBA00009959"/>
    </source>
</evidence>
<comment type="similarity">
    <text evidence="2 9 10">Belongs to the CRISPR-associated endoribonuclease Cas2 protein family.</text>
</comment>
<dbReference type="SUPFAM" id="SSF143430">
    <property type="entry name" value="TTP0101/SSO1404-like"/>
    <property type="match status" value="1"/>
</dbReference>
<proteinExistence type="inferred from homology"/>
<dbReference type="EMBL" id="CP061799">
    <property type="protein sequence ID" value="QTA80268.1"/>
    <property type="molecule type" value="Genomic_DNA"/>
</dbReference>
<dbReference type="EC" id="3.1.-.-" evidence="9"/>
<dbReference type="GO" id="GO:0004521">
    <property type="term" value="F:RNA endonuclease activity"/>
    <property type="evidence" value="ECO:0007669"/>
    <property type="project" value="UniProtKB-UniRule"/>
</dbReference>
<feature type="binding site" evidence="9">
    <location>
        <position position="12"/>
    </location>
    <ligand>
        <name>Mg(2+)</name>
        <dbReference type="ChEBI" id="CHEBI:18420"/>
        <note>catalytic</note>
    </ligand>
</feature>
<dbReference type="GO" id="GO:0043571">
    <property type="term" value="P:maintenance of CRISPR repeat elements"/>
    <property type="evidence" value="ECO:0007669"/>
    <property type="project" value="UniProtKB-UniRule"/>
</dbReference>
<keyword evidence="12" id="KW-1185">Reference proteome</keyword>
<dbReference type="CDD" id="cd09725">
    <property type="entry name" value="Cas2_I_II_III"/>
    <property type="match status" value="1"/>
</dbReference>
<dbReference type="InterPro" id="IPR021127">
    <property type="entry name" value="CRISPR_associated_Cas2"/>
</dbReference>
<keyword evidence="6 9" id="KW-0378">Hydrolase</keyword>
<dbReference type="KEGG" id="dli:dnl_25640"/>
<evidence type="ECO:0000313" key="11">
    <source>
        <dbReference type="EMBL" id="QTA80268.1"/>
    </source>
</evidence>
<evidence type="ECO:0000256" key="9">
    <source>
        <dbReference type="HAMAP-Rule" id="MF_01471"/>
    </source>
</evidence>
<dbReference type="GO" id="GO:0051607">
    <property type="term" value="P:defense response to virus"/>
    <property type="evidence" value="ECO:0007669"/>
    <property type="project" value="UniProtKB-UniRule"/>
</dbReference>
<dbReference type="Gene3D" id="3.30.70.240">
    <property type="match status" value="1"/>
</dbReference>
<evidence type="ECO:0000256" key="8">
    <source>
        <dbReference type="ARBA" id="ARBA00023118"/>
    </source>
</evidence>
<dbReference type="InterPro" id="IPR019199">
    <property type="entry name" value="Virulence_VapD/CRISPR_Cas2"/>
</dbReference>
<evidence type="ECO:0000256" key="5">
    <source>
        <dbReference type="ARBA" id="ARBA00022759"/>
    </source>
</evidence>
<evidence type="ECO:0000256" key="6">
    <source>
        <dbReference type="ARBA" id="ARBA00022801"/>
    </source>
</evidence>
<evidence type="ECO:0000256" key="1">
    <source>
        <dbReference type="ARBA" id="ARBA00001946"/>
    </source>
</evidence>
<name>A0A975B7J5_9BACT</name>
<comment type="cofactor">
    <cofactor evidence="1 9">
        <name>Mg(2+)</name>
        <dbReference type="ChEBI" id="CHEBI:18420"/>
    </cofactor>
</comment>
<dbReference type="Pfam" id="PF09827">
    <property type="entry name" value="CRISPR_Cas2"/>
    <property type="match status" value="1"/>
</dbReference>
<dbReference type="GO" id="GO:0016787">
    <property type="term" value="F:hydrolase activity"/>
    <property type="evidence" value="ECO:0007669"/>
    <property type="project" value="UniProtKB-KW"/>
</dbReference>
<keyword evidence="3 9" id="KW-0540">Nuclease</keyword>
<comment type="subunit">
    <text evidence="9">Homodimer, forms a heterotetramer with a Cas1 homodimer.</text>
</comment>
<evidence type="ECO:0000256" key="10">
    <source>
        <dbReference type="PIRNR" id="PIRNR032582"/>
    </source>
</evidence>
<dbReference type="RefSeq" id="WP_207691935.1">
    <property type="nucleotide sequence ID" value="NZ_CP061799.1"/>
</dbReference>
<evidence type="ECO:0000256" key="7">
    <source>
        <dbReference type="ARBA" id="ARBA00022842"/>
    </source>
</evidence>
<dbReference type="PANTHER" id="PTHR34405">
    <property type="entry name" value="CRISPR-ASSOCIATED ENDORIBONUCLEASE CAS2"/>
    <property type="match status" value="1"/>
</dbReference>
<dbReference type="AlphaFoldDB" id="A0A975B7J5"/>
<comment type="function">
    <text evidence="9">CRISPR (clustered regularly interspaced short palindromic repeat), is an adaptive immune system that provides protection against mobile genetic elements (viruses, transposable elements and conjugative plasmids). CRISPR clusters contain sequences complementary to antecedent mobile elements and target invading nucleic acids. CRISPR clusters are transcribed and processed into CRISPR RNA (crRNA). Functions as a ssRNA-specific endoribonuclease. Involved in the integration of spacer DNA into the CRISPR cassette.</text>
</comment>
<dbReference type="HAMAP" id="MF_01471">
    <property type="entry name" value="Cas2"/>
    <property type="match status" value="1"/>
</dbReference>
<evidence type="ECO:0000256" key="4">
    <source>
        <dbReference type="ARBA" id="ARBA00022723"/>
    </source>
</evidence>
<sequence length="95" mass="11049">MPRKNTYIISYDISKDRQRARAANTIKDYGIRVQKSVFECRVRPNAFLELMAKLEKIIDPKTDSVLGYLVCEACFKRKQAIGQNTVLEEEDFFVI</sequence>
<dbReference type="NCBIfam" id="TIGR01573">
    <property type="entry name" value="cas2"/>
    <property type="match status" value="1"/>
</dbReference>
<protein>
    <recommendedName>
        <fullName evidence="9">CRISPR-associated endoribonuclease Cas2</fullName>
        <ecNumber evidence="9">3.1.-.-</ecNumber>
    </recommendedName>
</protein>
<evidence type="ECO:0000256" key="3">
    <source>
        <dbReference type="ARBA" id="ARBA00022722"/>
    </source>
</evidence>
<reference evidence="11" key="1">
    <citation type="journal article" date="2021" name="Microb. Physiol.">
        <title>Proteogenomic Insights into the Physiology of Marine, Sulfate-Reducing, Filamentous Desulfonema limicola and Desulfonema magnum.</title>
        <authorList>
            <person name="Schnaars V."/>
            <person name="Wohlbrand L."/>
            <person name="Scheve S."/>
            <person name="Hinrichs C."/>
            <person name="Reinhardt R."/>
            <person name="Rabus R."/>
        </authorList>
    </citation>
    <scope>NUCLEOTIDE SEQUENCE</scope>
    <source>
        <strain evidence="11">5ac10</strain>
    </source>
</reference>
<dbReference type="PIRSF" id="PIRSF032582">
    <property type="entry name" value="Cas2"/>
    <property type="match status" value="1"/>
</dbReference>
<accession>A0A975B7J5</accession>